<gene>
    <name evidence="1" type="ORF">GKE72_09310</name>
</gene>
<dbReference type="Proteomes" id="UP000431304">
    <property type="component" value="Unassembled WGS sequence"/>
</dbReference>
<protein>
    <recommendedName>
        <fullName evidence="3">DUF3990 domain-containing protein</fullName>
    </recommendedName>
</protein>
<evidence type="ECO:0008006" key="3">
    <source>
        <dbReference type="Google" id="ProtNLM"/>
    </source>
</evidence>
<proteinExistence type="predicted"/>
<dbReference type="RefSeq" id="WP_154314676.1">
    <property type="nucleotide sequence ID" value="NZ_WKRA01000013.1"/>
</dbReference>
<evidence type="ECO:0000313" key="2">
    <source>
        <dbReference type="Proteomes" id="UP000431304"/>
    </source>
</evidence>
<sequence>MYKETYRELSHGTDEESAEKIKVNGFEIQERSDSWCGQGIYFYDIKKKAWWAANRKCEEIKKKTDKKIRPAVLFADIIDIDDDKIFDLRAHKDLCDFEKKISPLFGKYSFEVSGMEDIEKVIKLRAILISYYADRNGKKLVIGNFRQRPQPLYEHAIEFANSLDMIFGIETIYCVKDKDIIKNIH</sequence>
<reference evidence="1 2" key="1">
    <citation type="journal article" date="2019" name="Nat. Med.">
        <title>A library of human gut bacterial isolates paired with longitudinal multiomics data enables mechanistic microbiome research.</title>
        <authorList>
            <person name="Poyet M."/>
            <person name="Groussin M."/>
            <person name="Gibbons S.M."/>
            <person name="Avila-Pacheco J."/>
            <person name="Jiang X."/>
            <person name="Kearney S.M."/>
            <person name="Perrotta A.R."/>
            <person name="Berdy B."/>
            <person name="Zhao S."/>
            <person name="Lieberman T.D."/>
            <person name="Swanson P.K."/>
            <person name="Smith M."/>
            <person name="Roesemann S."/>
            <person name="Alexander J.E."/>
            <person name="Rich S.A."/>
            <person name="Livny J."/>
            <person name="Vlamakis H."/>
            <person name="Clish C."/>
            <person name="Bullock K."/>
            <person name="Deik A."/>
            <person name="Scott J."/>
            <person name="Pierce K.A."/>
            <person name="Xavier R.J."/>
            <person name="Alm E.J."/>
        </authorList>
    </citation>
    <scope>NUCLEOTIDE SEQUENCE [LARGE SCALE GENOMIC DNA]</scope>
    <source>
        <strain evidence="1 2">BIOML-A3</strain>
    </source>
</reference>
<organism evidence="1 2">
    <name type="scientific">Eubacterium ramulus</name>
    <dbReference type="NCBI Taxonomy" id="39490"/>
    <lineage>
        <taxon>Bacteria</taxon>
        <taxon>Bacillati</taxon>
        <taxon>Bacillota</taxon>
        <taxon>Clostridia</taxon>
        <taxon>Eubacteriales</taxon>
        <taxon>Eubacteriaceae</taxon>
        <taxon>Eubacterium</taxon>
    </lineage>
</organism>
<dbReference type="EMBL" id="WKRA01000013">
    <property type="protein sequence ID" value="MSD16262.1"/>
    <property type="molecule type" value="Genomic_DNA"/>
</dbReference>
<dbReference type="AlphaFoldDB" id="A0A844DZ69"/>
<evidence type="ECO:0000313" key="1">
    <source>
        <dbReference type="EMBL" id="MSD16262.1"/>
    </source>
</evidence>
<dbReference type="SUPFAM" id="SSF56399">
    <property type="entry name" value="ADP-ribosylation"/>
    <property type="match status" value="1"/>
</dbReference>
<accession>A0A844DZ69</accession>
<name>A0A844DZ69_EUBRA</name>
<comment type="caution">
    <text evidence="1">The sequence shown here is derived from an EMBL/GenBank/DDBJ whole genome shotgun (WGS) entry which is preliminary data.</text>
</comment>